<accession>A0ABQ9IWZ0</accession>
<evidence type="ECO:0000313" key="2">
    <source>
        <dbReference type="Proteomes" id="UP001162164"/>
    </source>
</evidence>
<sequence>MTCSETSNFLSLNIMKEKGLVTQKMLDLYLPEIDYNIVEALVCSSCVGSLVSYLKLATVCAATEEKITKYCGQIDTNGSGQDLVDLNRMFCKENENERDFLRKL</sequence>
<organism evidence="1 2">
    <name type="scientific">Molorchus minor</name>
    <dbReference type="NCBI Taxonomy" id="1323400"/>
    <lineage>
        <taxon>Eukaryota</taxon>
        <taxon>Metazoa</taxon>
        <taxon>Ecdysozoa</taxon>
        <taxon>Arthropoda</taxon>
        <taxon>Hexapoda</taxon>
        <taxon>Insecta</taxon>
        <taxon>Pterygota</taxon>
        <taxon>Neoptera</taxon>
        <taxon>Endopterygota</taxon>
        <taxon>Coleoptera</taxon>
        <taxon>Polyphaga</taxon>
        <taxon>Cucujiformia</taxon>
        <taxon>Chrysomeloidea</taxon>
        <taxon>Cerambycidae</taxon>
        <taxon>Lamiinae</taxon>
        <taxon>Monochamini</taxon>
        <taxon>Molorchus</taxon>
    </lineage>
</organism>
<reference evidence="1" key="1">
    <citation type="journal article" date="2023" name="Insect Mol. Biol.">
        <title>Genome sequencing provides insights into the evolution of gene families encoding plant cell wall-degrading enzymes in longhorned beetles.</title>
        <authorList>
            <person name="Shin N.R."/>
            <person name="Okamura Y."/>
            <person name="Kirsch R."/>
            <person name="Pauchet Y."/>
        </authorList>
    </citation>
    <scope>NUCLEOTIDE SEQUENCE</scope>
    <source>
        <strain evidence="1">MMC_N1</strain>
    </source>
</reference>
<name>A0ABQ9IWZ0_9CUCU</name>
<gene>
    <name evidence="1" type="ORF">NQ317_017731</name>
</gene>
<evidence type="ECO:0000313" key="1">
    <source>
        <dbReference type="EMBL" id="KAJ8968211.1"/>
    </source>
</evidence>
<dbReference type="EMBL" id="JAPWTJ010002042">
    <property type="protein sequence ID" value="KAJ8968211.1"/>
    <property type="molecule type" value="Genomic_DNA"/>
</dbReference>
<dbReference type="Proteomes" id="UP001162164">
    <property type="component" value="Unassembled WGS sequence"/>
</dbReference>
<protein>
    <submittedName>
        <fullName evidence="1">Uncharacterized protein</fullName>
    </submittedName>
</protein>
<proteinExistence type="predicted"/>
<keyword evidence="2" id="KW-1185">Reference proteome</keyword>
<comment type="caution">
    <text evidence="1">The sequence shown here is derived from an EMBL/GenBank/DDBJ whole genome shotgun (WGS) entry which is preliminary data.</text>
</comment>